<dbReference type="Proteomes" id="UP000255139">
    <property type="component" value="Unassembled WGS sequence"/>
</dbReference>
<name>A0A099TVR1_9HELI</name>
<dbReference type="InterPro" id="IPR006323">
    <property type="entry name" value="Phosphonoacetald_hydro"/>
</dbReference>
<dbReference type="HAMAP" id="MF_01375">
    <property type="entry name" value="PhnX"/>
    <property type="match status" value="1"/>
</dbReference>
<evidence type="ECO:0000313" key="3">
    <source>
        <dbReference type="Proteomes" id="UP000029922"/>
    </source>
</evidence>
<dbReference type="GO" id="GO:0006281">
    <property type="term" value="P:DNA repair"/>
    <property type="evidence" value="ECO:0007669"/>
    <property type="project" value="TreeGrafter"/>
</dbReference>
<sequence>MKIKAVIFDWAGTTIDYGCFSPLGAFIEAFKEFGLDLSINEAREHMGMLKMDHTKALLSMPQIKAQFIERYKRDYTEDDVKSLYDVFEKSVFATLGDYTQLNPFVLESVEFLRKNNIKIGTTTGYTKKMMDIILPLTAKNGYKPDCCIASDELGYGRPYPYMIYENARRLNIYPQKHIVKIGDTTIDMQEGVNAGCKNIGVVLGSSSLGLSEDEIGSLSKEKLENLKNHVKVKLYEAGADMVIDDLSHLPFALEQIDERL</sequence>
<keyword evidence="4" id="KW-1185">Reference proteome</keyword>
<dbReference type="GO" id="GO:0008967">
    <property type="term" value="F:phosphoglycolate phosphatase activity"/>
    <property type="evidence" value="ECO:0007669"/>
    <property type="project" value="TreeGrafter"/>
</dbReference>
<evidence type="ECO:0000313" key="2">
    <source>
        <dbReference type="EMBL" id="TLE01674.1"/>
    </source>
</evidence>
<gene>
    <name evidence="1" type="primary">phnX</name>
    <name evidence="2" type="ORF">LS73_000630</name>
    <name evidence="1" type="ORF">NCTC12714_01108</name>
</gene>
<dbReference type="EC" id="3.11.1.1" evidence="1"/>
<organism evidence="1 4">
    <name type="scientific">Helicobacter muridarum</name>
    <dbReference type="NCBI Taxonomy" id="216"/>
    <lineage>
        <taxon>Bacteria</taxon>
        <taxon>Pseudomonadati</taxon>
        <taxon>Campylobacterota</taxon>
        <taxon>Epsilonproteobacteria</taxon>
        <taxon>Campylobacterales</taxon>
        <taxon>Helicobacteraceae</taxon>
        <taxon>Helicobacter</taxon>
    </lineage>
</organism>
<evidence type="ECO:0000313" key="1">
    <source>
        <dbReference type="EMBL" id="STQ86303.1"/>
    </source>
</evidence>
<dbReference type="SFLD" id="SFLDG01129">
    <property type="entry name" value="C1.5:_HAD__Beta-PGM__Phosphata"/>
    <property type="match status" value="1"/>
</dbReference>
<dbReference type="Gene3D" id="3.40.50.1000">
    <property type="entry name" value="HAD superfamily/HAD-like"/>
    <property type="match status" value="1"/>
</dbReference>
<accession>A0A099TVR1</accession>
<keyword evidence="1" id="KW-0378">Hydrolase</keyword>
<dbReference type="SFLD" id="SFLDG01135">
    <property type="entry name" value="C1.5.6:_HAD__Beta-PGM__Phospha"/>
    <property type="match status" value="1"/>
</dbReference>
<dbReference type="Gene3D" id="1.10.150.240">
    <property type="entry name" value="Putative phosphatase, domain 2"/>
    <property type="match status" value="1"/>
</dbReference>
<dbReference type="Proteomes" id="UP000029922">
    <property type="component" value="Unassembled WGS sequence"/>
</dbReference>
<dbReference type="RefSeq" id="WP_034559244.1">
    <property type="nucleotide sequence ID" value="NZ_FZML01000010.1"/>
</dbReference>
<dbReference type="InterPro" id="IPR023198">
    <property type="entry name" value="PGP-like_dom2"/>
</dbReference>
<reference evidence="1 4" key="2">
    <citation type="submission" date="2018-06" db="EMBL/GenBank/DDBJ databases">
        <authorList>
            <consortium name="Pathogen Informatics"/>
            <person name="Doyle S."/>
        </authorList>
    </citation>
    <scope>NUCLEOTIDE SEQUENCE [LARGE SCALE GENOMIC DNA]</scope>
    <source>
        <strain evidence="1 4">NCTC12714</strain>
    </source>
</reference>
<protein>
    <submittedName>
        <fullName evidence="1">Phosphonoacetaldehyde hydrolase</fullName>
        <ecNumber evidence="1">3.11.1.1</ecNumber>
    </submittedName>
</protein>
<dbReference type="GO" id="GO:0050194">
    <property type="term" value="F:phosphonoacetaldehyde hydrolase activity"/>
    <property type="evidence" value="ECO:0007669"/>
    <property type="project" value="UniProtKB-EC"/>
</dbReference>
<dbReference type="STRING" id="216.LS73_08920"/>
<proteinExistence type="inferred from homology"/>
<dbReference type="SUPFAM" id="SSF56784">
    <property type="entry name" value="HAD-like"/>
    <property type="match status" value="1"/>
</dbReference>
<dbReference type="PANTHER" id="PTHR43434">
    <property type="entry name" value="PHOSPHOGLYCOLATE PHOSPHATASE"/>
    <property type="match status" value="1"/>
</dbReference>
<dbReference type="SFLD" id="SFLDS00003">
    <property type="entry name" value="Haloacid_Dehalogenase"/>
    <property type="match status" value="1"/>
</dbReference>
<dbReference type="InterPro" id="IPR023214">
    <property type="entry name" value="HAD_sf"/>
</dbReference>
<dbReference type="InterPro" id="IPR050155">
    <property type="entry name" value="HAD-like_hydrolase_sf"/>
</dbReference>
<dbReference type="EMBL" id="UGJE01000002">
    <property type="protein sequence ID" value="STQ86303.1"/>
    <property type="molecule type" value="Genomic_DNA"/>
</dbReference>
<dbReference type="Pfam" id="PF00702">
    <property type="entry name" value="Hydrolase"/>
    <property type="match status" value="1"/>
</dbReference>
<evidence type="ECO:0000313" key="4">
    <source>
        <dbReference type="Proteomes" id="UP000255139"/>
    </source>
</evidence>
<dbReference type="OrthoDB" id="5504491at2"/>
<dbReference type="GO" id="GO:0005829">
    <property type="term" value="C:cytosol"/>
    <property type="evidence" value="ECO:0007669"/>
    <property type="project" value="TreeGrafter"/>
</dbReference>
<reference evidence="2 3" key="1">
    <citation type="journal article" date="2014" name="Genome Announc.">
        <title>Draft genome sequences of eight enterohepatic helicobacter species isolated from both laboratory and wild rodents.</title>
        <authorList>
            <person name="Sheh A."/>
            <person name="Shen Z."/>
            <person name="Fox J.G."/>
        </authorList>
    </citation>
    <scope>NUCLEOTIDE SEQUENCE [LARGE SCALE GENOMIC DNA]</scope>
    <source>
        <strain evidence="2 3">ST1</strain>
    </source>
</reference>
<dbReference type="GO" id="GO:0019700">
    <property type="term" value="P:organic phosphonate catabolic process"/>
    <property type="evidence" value="ECO:0007669"/>
    <property type="project" value="InterPro"/>
</dbReference>
<dbReference type="AlphaFoldDB" id="A0A099TVR1"/>
<dbReference type="InterPro" id="IPR036412">
    <property type="entry name" value="HAD-like_sf"/>
</dbReference>
<dbReference type="NCBIfam" id="TIGR01422">
    <property type="entry name" value="phosphonatase"/>
    <property type="match status" value="1"/>
</dbReference>
<dbReference type="PANTHER" id="PTHR43434:SF19">
    <property type="entry name" value="PHOSPHONOACETALDEHYDE HYDROLASE"/>
    <property type="match status" value="1"/>
</dbReference>
<dbReference type="EMBL" id="JRPD02000001">
    <property type="protein sequence ID" value="TLE01674.1"/>
    <property type="molecule type" value="Genomic_DNA"/>
</dbReference>